<dbReference type="Proteomes" id="UP001061991">
    <property type="component" value="Chromosome"/>
</dbReference>
<sequence length="914" mass="101310">MNQKIENQNKEIAALKQARAAESAAFETRILAVQKSIDEKPAISPELEKQLSDLKEQIGKAPGFKTAEEFEAFKQSVAGLRSDLDKAPKSETLTALSDSLTELEGKLVSATDFKDIKDYVAKVKTGLDTLLAAADPEVLKTLKETLASLRNDLSSKTALTSEDILKFTDRIATLEKLIDTKVDIPGVAVAKAAAARLLPKHFAQFSFVEVPKTAAKQDRYKVYGRAGAITVEGSSPAVMLTGLTAYLKQVAGVSIGWPGDSLDLLPQTLPGPTAPIETAANGQHRFALNDTDDGYSDAYKSWPEWERKIDLLAMHGINEVFIPVGVEEVYRQTFLGFGYTDEEIRAWIPAPAHQPWWLMQNLSGLNAPFSPDIYRKRVEMGRRIINRLRELGMVPVMPGYFGTVPTNFAAKNPTARLVPQGEWFGTHLTRPDWLDPRTDLFAQIASAFYGKQRELFGDTTMYKMDILHEGGSAGDIPVQAAALAVGNALRDAHPGAIWVMLGWQENPKQVVVGSQKVEEVLVVDGTAGVEDFKNREADWLSRPYAFGEIHTYGGNTTLGAPTGNWIKRYYENLNKTGSAENGIAYLPEATGTNPAAFELFTDMVWQTKPIDQKEWFSRYASHRYGRHDEHADNAWNIMRQTAYTFDLGAVGPSLFAPHDSLFAAQPELTRTSAFAFGQGVHYNMEKFAKALPELLQVASDIRGTTAYRYDLVNLTRQVLVDRARTLRPKIKNAYDAKDKAQFAALTAIWLDYMRDLDALVATDPNFLLGRFLAGAKAYASSDTERTLLEYDQRSLISTWVTKASDDFALMDYANRDLSGLVSGLYMPRWKAYFESLTKALETGGAPIKIDWFDWSDKWARTRVDLPTEPSGDFYALATKIQEKISKEPSFPPVKPSTTDAKPTCVPTAKKSCPA</sequence>
<keyword evidence="2" id="KW-1185">Reference proteome</keyword>
<dbReference type="EMBL" id="CP104973">
    <property type="protein sequence ID" value="UXN60533.1"/>
    <property type="molecule type" value="Genomic_DNA"/>
</dbReference>
<gene>
    <name evidence="1" type="ORF">N8E88_29260</name>
</gene>
<protein>
    <submittedName>
        <fullName evidence="1">Alpha-N-acetylglucosaminidase C-terminal domain-containing protein</fullName>
    </submittedName>
</protein>
<evidence type="ECO:0000313" key="2">
    <source>
        <dbReference type="Proteomes" id="UP001061991"/>
    </source>
</evidence>
<evidence type="ECO:0000313" key="1">
    <source>
        <dbReference type="EMBL" id="UXN60533.1"/>
    </source>
</evidence>
<accession>A0ACD4D3T8</accession>
<proteinExistence type="predicted"/>
<name>A0ACD4D3T8_9HYPH</name>
<reference evidence="1" key="1">
    <citation type="submission" date="2022-09" db="EMBL/GenBank/DDBJ databases">
        <title>Interaction between co-microsymbionts with complementary sets of symbiotic genes in legume-rhizobium systems.</title>
        <authorList>
            <person name="Safronova V."/>
            <person name="Sazanova A."/>
            <person name="Afonin A."/>
            <person name="Chirak E."/>
        </authorList>
    </citation>
    <scope>NUCLEOTIDE SEQUENCE</scope>
    <source>
        <strain evidence="1">A18/3m</strain>
    </source>
</reference>
<organism evidence="1 2">
    <name type="scientific">Phyllobacterium zundukense</name>
    <dbReference type="NCBI Taxonomy" id="1867719"/>
    <lineage>
        <taxon>Bacteria</taxon>
        <taxon>Pseudomonadati</taxon>
        <taxon>Pseudomonadota</taxon>
        <taxon>Alphaproteobacteria</taxon>
        <taxon>Hyphomicrobiales</taxon>
        <taxon>Phyllobacteriaceae</taxon>
        <taxon>Phyllobacterium</taxon>
    </lineage>
</organism>